<name>A0A238HGK7_9NEIS</name>
<protein>
    <submittedName>
        <fullName evidence="1">Transposase DDE domain protein</fullName>
    </submittedName>
</protein>
<dbReference type="AlphaFoldDB" id="A0A238HGK7"/>
<reference evidence="1" key="1">
    <citation type="submission" date="2017-05" db="EMBL/GenBank/DDBJ databases">
        <authorList>
            <person name="Song R."/>
            <person name="Chenine A.L."/>
            <person name="Ruprecht R.M."/>
        </authorList>
    </citation>
    <scope>NUCLEOTIDE SEQUENCE</scope>
    <source>
        <strain evidence="1">Kingella_eburonensis</strain>
    </source>
</reference>
<gene>
    <name evidence="1" type="ORF">KEBURONENSIS_01558</name>
</gene>
<dbReference type="EMBL" id="FXUV01000029">
    <property type="protein sequence ID" value="SMQ12657.1"/>
    <property type="molecule type" value="Genomic_DNA"/>
</dbReference>
<accession>A0A238HGK7</accession>
<dbReference type="PANTHER" id="PTHR30007">
    <property type="entry name" value="PHP DOMAIN PROTEIN"/>
    <property type="match status" value="1"/>
</dbReference>
<sequence>MPTYAIIDSQSVKIASSAHDKGFDGGKKIKGRKRHISEQLGLTVEISKKIQDISWHILPKRWIVERTFAWLGWSGRLAKDFEQTNLSAENFVKLGYISQILKFIK</sequence>
<proteinExistence type="predicted"/>
<dbReference type="PANTHER" id="PTHR30007:SF0">
    <property type="entry name" value="TRANSPOSASE"/>
    <property type="match status" value="1"/>
</dbReference>
<organism evidence="1">
    <name type="scientific">Kingella negevensis</name>
    <dbReference type="NCBI Taxonomy" id="1522312"/>
    <lineage>
        <taxon>Bacteria</taxon>
        <taxon>Pseudomonadati</taxon>
        <taxon>Pseudomonadota</taxon>
        <taxon>Betaproteobacteria</taxon>
        <taxon>Neisseriales</taxon>
        <taxon>Neisseriaceae</taxon>
        <taxon>Kingella</taxon>
    </lineage>
</organism>
<evidence type="ECO:0000313" key="1">
    <source>
        <dbReference type="EMBL" id="SMQ12657.1"/>
    </source>
</evidence>